<dbReference type="SMART" id="SM00388">
    <property type="entry name" value="HisKA"/>
    <property type="match status" value="1"/>
</dbReference>
<keyword evidence="4" id="KW-0597">Phosphoprotein</keyword>
<sequence>MRVGIKDKFTLTLVLMNFLAIIFSFSISMYIVYKSIQKNLGSTATKNLKNMEKKLENLNVELKTEARILSKNIQVISILDSNKYIDINSEKTGEKTYYRTYDIDKKKYYRYKFISEISEMFQNYSIGNEKIEIDIISINGKSILNRDKKISKENLKKYLSKFIGNSSADYSFYEIESGKMYSKTLSPIYSKKDKNKFIGFVLLKLPIEEKMLKEILSEEQDEVMVIDNNYKIISTTIDLEKTDKIDLKNSKKITIDRSIYLLKKIELKGFLWEKSGEIIVAAKENYIWEISKEISLHLFLELFLIFVMIFVVFNYMLDMFLDSIRELTLKINLLRGGKFNIDLTKLKNRKDEIGLLAHDFDEMADVLKIKTEKLEEIKEENEQNSSELKAKNEILAKMKYDFEKINSNRDKSNKILNSRISEVTNLYYLIIKMTDNITNEKFYSIIVRGIREGLFIKNVIYYEKEENILIPKAKTGTNKNLNEIKITKELEYKMLKNSIIEVTECKSSLDINFKNPYILVLKTKEDGKNEIFGVIIFDNNKKMDEYLEQTLNTYSKTIILALENRKLYKKMVEQLKRTEKVAEKLKNADMTKNTILSNMSHELKAPLVPIMGYVEMFLNSELGDITVNQRKALFTVLNNVERLQEMIENILNYSKLENGEYDFYNKEFNIKELVYNVSSTFENRVIRKNININIEMNLKDYLVDGDKDVLGQVLKNIISNAVKFSYEGKEIKLIVTEKDDKIKLTVKDSGVGIEIEKIKNIYDDFRQLEEGYTRKHNGVGLGLTVVKKILEKYDEKLYIKSFKGIGTEVSFYIKKLKKID</sequence>
<evidence type="ECO:0000256" key="2">
    <source>
        <dbReference type="ARBA" id="ARBA00004370"/>
    </source>
</evidence>
<evidence type="ECO:0000256" key="4">
    <source>
        <dbReference type="ARBA" id="ARBA00022553"/>
    </source>
</evidence>
<gene>
    <name evidence="12" type="ORF">HLVA_03630</name>
</gene>
<dbReference type="EC" id="2.7.13.3" evidence="3"/>
<feature type="coiled-coil region" evidence="8">
    <location>
        <begin position="41"/>
        <end position="72"/>
    </location>
</feature>
<dbReference type="InterPro" id="IPR004358">
    <property type="entry name" value="Sig_transdc_His_kin-like_C"/>
</dbReference>
<reference evidence="12 13" key="1">
    <citation type="submission" date="2022-11" db="EMBL/GenBank/DDBJ databases">
        <title>Haliovirga abyssi gen. nov., sp. nov., a mesophilic fermentative bacterium isolated from the Iheya North hydrothermal field and the proposal of Haliovirgaceae fam. nov.</title>
        <authorList>
            <person name="Miyazaki U."/>
            <person name="Tame A."/>
            <person name="Miyazaki J."/>
            <person name="Takai K."/>
            <person name="Sawayama S."/>
            <person name="Kitajima M."/>
            <person name="Okamoto A."/>
            <person name="Nakagawa S."/>
        </authorList>
    </citation>
    <scope>NUCLEOTIDE SEQUENCE [LARGE SCALE GENOMIC DNA]</scope>
    <source>
        <strain evidence="12 13">IC12</strain>
    </source>
</reference>
<evidence type="ECO:0000256" key="7">
    <source>
        <dbReference type="ARBA" id="ARBA00023012"/>
    </source>
</evidence>
<evidence type="ECO:0000256" key="1">
    <source>
        <dbReference type="ARBA" id="ARBA00000085"/>
    </source>
</evidence>
<evidence type="ECO:0000256" key="8">
    <source>
        <dbReference type="SAM" id="Coils"/>
    </source>
</evidence>
<feature type="transmembrane region" description="Helical" evidence="9">
    <location>
        <begin position="12"/>
        <end position="33"/>
    </location>
</feature>
<evidence type="ECO:0000256" key="5">
    <source>
        <dbReference type="ARBA" id="ARBA00022679"/>
    </source>
</evidence>
<dbReference type="PRINTS" id="PR00344">
    <property type="entry name" value="BCTRLSENSOR"/>
</dbReference>
<evidence type="ECO:0000259" key="11">
    <source>
        <dbReference type="PROSITE" id="PS50885"/>
    </source>
</evidence>
<evidence type="ECO:0000313" key="13">
    <source>
        <dbReference type="Proteomes" id="UP001321582"/>
    </source>
</evidence>
<keyword evidence="5" id="KW-0808">Transferase</keyword>
<dbReference type="GO" id="GO:0016020">
    <property type="term" value="C:membrane"/>
    <property type="evidence" value="ECO:0007669"/>
    <property type="project" value="UniProtKB-SubCell"/>
</dbReference>
<dbReference type="InterPro" id="IPR036097">
    <property type="entry name" value="HisK_dim/P_sf"/>
</dbReference>
<feature type="domain" description="HAMP" evidence="11">
    <location>
        <begin position="318"/>
        <end position="372"/>
    </location>
</feature>
<comment type="catalytic activity">
    <reaction evidence="1">
        <text>ATP + protein L-histidine = ADP + protein N-phospho-L-histidine.</text>
        <dbReference type="EC" id="2.7.13.3"/>
    </reaction>
</comment>
<evidence type="ECO:0000256" key="9">
    <source>
        <dbReference type="SAM" id="Phobius"/>
    </source>
</evidence>
<protein>
    <recommendedName>
        <fullName evidence="3">histidine kinase</fullName>
        <ecNumber evidence="3">2.7.13.3</ecNumber>
    </recommendedName>
</protein>
<keyword evidence="9" id="KW-1133">Transmembrane helix</keyword>
<dbReference type="GO" id="GO:0000155">
    <property type="term" value="F:phosphorelay sensor kinase activity"/>
    <property type="evidence" value="ECO:0007669"/>
    <property type="project" value="InterPro"/>
</dbReference>
<dbReference type="AlphaFoldDB" id="A0AAU9DS33"/>
<dbReference type="SMART" id="SM00387">
    <property type="entry name" value="HATPase_c"/>
    <property type="match status" value="1"/>
</dbReference>
<dbReference type="Pfam" id="PF00512">
    <property type="entry name" value="HisKA"/>
    <property type="match status" value="1"/>
</dbReference>
<dbReference type="PANTHER" id="PTHR43711:SF31">
    <property type="entry name" value="HISTIDINE KINASE"/>
    <property type="match status" value="1"/>
</dbReference>
<keyword evidence="8" id="KW-0175">Coiled coil</keyword>
<feature type="coiled-coil region" evidence="8">
    <location>
        <begin position="360"/>
        <end position="394"/>
    </location>
</feature>
<dbReference type="InterPro" id="IPR005467">
    <property type="entry name" value="His_kinase_dom"/>
</dbReference>
<feature type="transmembrane region" description="Helical" evidence="9">
    <location>
        <begin position="298"/>
        <end position="317"/>
    </location>
</feature>
<dbReference type="KEGG" id="haby:HLVA_03630"/>
<feature type="domain" description="Histidine kinase" evidence="10">
    <location>
        <begin position="598"/>
        <end position="817"/>
    </location>
</feature>
<evidence type="ECO:0000256" key="6">
    <source>
        <dbReference type="ARBA" id="ARBA00022777"/>
    </source>
</evidence>
<dbReference type="InterPro" id="IPR003661">
    <property type="entry name" value="HisK_dim/P_dom"/>
</dbReference>
<dbReference type="CDD" id="cd00082">
    <property type="entry name" value="HisKA"/>
    <property type="match status" value="1"/>
</dbReference>
<dbReference type="PANTHER" id="PTHR43711">
    <property type="entry name" value="TWO-COMPONENT HISTIDINE KINASE"/>
    <property type="match status" value="1"/>
</dbReference>
<dbReference type="PROSITE" id="PS50109">
    <property type="entry name" value="HIS_KIN"/>
    <property type="match status" value="1"/>
</dbReference>
<accession>A0AAU9DS33</accession>
<dbReference type="RefSeq" id="WP_307904738.1">
    <property type="nucleotide sequence ID" value="NZ_AP027059.1"/>
</dbReference>
<dbReference type="SUPFAM" id="SSF47384">
    <property type="entry name" value="Homodimeric domain of signal transducing histidine kinase"/>
    <property type="match status" value="1"/>
</dbReference>
<dbReference type="InterPro" id="IPR036890">
    <property type="entry name" value="HATPase_C_sf"/>
</dbReference>
<dbReference type="InterPro" id="IPR050736">
    <property type="entry name" value="Sensor_HK_Regulatory"/>
</dbReference>
<keyword evidence="9" id="KW-0472">Membrane</keyword>
<dbReference type="SUPFAM" id="SSF55781">
    <property type="entry name" value="GAF domain-like"/>
    <property type="match status" value="1"/>
</dbReference>
<dbReference type="EMBL" id="AP027059">
    <property type="protein sequence ID" value="BDU49794.1"/>
    <property type="molecule type" value="Genomic_DNA"/>
</dbReference>
<dbReference type="InterPro" id="IPR003594">
    <property type="entry name" value="HATPase_dom"/>
</dbReference>
<proteinExistence type="predicted"/>
<dbReference type="InterPro" id="IPR003660">
    <property type="entry name" value="HAMP_dom"/>
</dbReference>
<dbReference type="Gene3D" id="6.10.340.10">
    <property type="match status" value="1"/>
</dbReference>
<keyword evidence="6" id="KW-0418">Kinase</keyword>
<dbReference type="Proteomes" id="UP001321582">
    <property type="component" value="Chromosome"/>
</dbReference>
<keyword evidence="9" id="KW-0812">Transmembrane</keyword>
<keyword evidence="7" id="KW-0902">Two-component regulatory system</keyword>
<dbReference type="SUPFAM" id="SSF55874">
    <property type="entry name" value="ATPase domain of HSP90 chaperone/DNA topoisomerase II/histidine kinase"/>
    <property type="match status" value="1"/>
</dbReference>
<dbReference type="Pfam" id="PF02518">
    <property type="entry name" value="HATPase_c"/>
    <property type="match status" value="1"/>
</dbReference>
<dbReference type="CDD" id="cd06225">
    <property type="entry name" value="HAMP"/>
    <property type="match status" value="1"/>
</dbReference>
<evidence type="ECO:0000256" key="3">
    <source>
        <dbReference type="ARBA" id="ARBA00012438"/>
    </source>
</evidence>
<dbReference type="PROSITE" id="PS50885">
    <property type="entry name" value="HAMP"/>
    <property type="match status" value="1"/>
</dbReference>
<organism evidence="12 13">
    <name type="scientific">Haliovirga abyssi</name>
    <dbReference type="NCBI Taxonomy" id="2996794"/>
    <lineage>
        <taxon>Bacteria</taxon>
        <taxon>Fusobacteriati</taxon>
        <taxon>Fusobacteriota</taxon>
        <taxon>Fusobacteriia</taxon>
        <taxon>Fusobacteriales</taxon>
        <taxon>Haliovirgaceae</taxon>
        <taxon>Haliovirga</taxon>
    </lineage>
</organism>
<name>A0AAU9DS33_9FUSO</name>
<keyword evidence="13" id="KW-1185">Reference proteome</keyword>
<comment type="subcellular location">
    <subcellularLocation>
        <location evidence="2">Membrane</location>
    </subcellularLocation>
</comment>
<evidence type="ECO:0000259" key="10">
    <source>
        <dbReference type="PROSITE" id="PS50109"/>
    </source>
</evidence>
<evidence type="ECO:0000313" key="12">
    <source>
        <dbReference type="EMBL" id="BDU49794.1"/>
    </source>
</evidence>
<dbReference type="Gene3D" id="3.30.565.10">
    <property type="entry name" value="Histidine kinase-like ATPase, C-terminal domain"/>
    <property type="match status" value="1"/>
</dbReference>
<dbReference type="Gene3D" id="1.10.287.130">
    <property type="match status" value="1"/>
</dbReference>